<proteinExistence type="predicted"/>
<dbReference type="SUPFAM" id="SSF52821">
    <property type="entry name" value="Rhodanese/Cell cycle control phosphatase"/>
    <property type="match status" value="1"/>
</dbReference>
<dbReference type="InterPro" id="IPR036873">
    <property type="entry name" value="Rhodanese-like_dom_sf"/>
</dbReference>
<protein>
    <submittedName>
        <fullName evidence="2">Rhodanese-like domain-containing protein</fullName>
    </submittedName>
</protein>
<dbReference type="InterPro" id="IPR001763">
    <property type="entry name" value="Rhodanese-like_dom"/>
</dbReference>
<dbReference type="SMART" id="SM00450">
    <property type="entry name" value="RHOD"/>
    <property type="match status" value="1"/>
</dbReference>
<dbReference type="InterPro" id="IPR001307">
    <property type="entry name" value="Thiosulphate_STrfase_CS"/>
</dbReference>
<dbReference type="Proteomes" id="UP001485459">
    <property type="component" value="Chromosome"/>
</dbReference>
<feature type="domain" description="Rhodanese" evidence="1">
    <location>
        <begin position="7"/>
        <end position="96"/>
    </location>
</feature>
<gene>
    <name evidence="2" type="ORF">WJU16_08230</name>
</gene>
<keyword evidence="3" id="KW-1185">Reference proteome</keyword>
<dbReference type="CDD" id="cd00158">
    <property type="entry name" value="RHOD"/>
    <property type="match status" value="1"/>
</dbReference>
<dbReference type="PROSITE" id="PS50206">
    <property type="entry name" value="RHODANESE_3"/>
    <property type="match status" value="1"/>
</dbReference>
<dbReference type="EMBL" id="CP149822">
    <property type="protein sequence ID" value="WZN43019.1"/>
    <property type="molecule type" value="Genomic_DNA"/>
</dbReference>
<dbReference type="PANTHER" id="PTHR43031:SF1">
    <property type="entry name" value="PYRIDINE NUCLEOTIDE-DISULPHIDE OXIDOREDUCTASE"/>
    <property type="match status" value="1"/>
</dbReference>
<name>A0ABZ2YU34_9BACT</name>
<dbReference type="Gene3D" id="3.40.250.10">
    <property type="entry name" value="Rhodanese-like domain"/>
    <property type="match status" value="1"/>
</dbReference>
<dbReference type="PANTHER" id="PTHR43031">
    <property type="entry name" value="FAD-DEPENDENT OXIDOREDUCTASE"/>
    <property type="match status" value="1"/>
</dbReference>
<evidence type="ECO:0000313" key="2">
    <source>
        <dbReference type="EMBL" id="WZN43019.1"/>
    </source>
</evidence>
<dbReference type="Pfam" id="PF00581">
    <property type="entry name" value="Rhodanese"/>
    <property type="match status" value="1"/>
</dbReference>
<evidence type="ECO:0000259" key="1">
    <source>
        <dbReference type="PROSITE" id="PS50206"/>
    </source>
</evidence>
<reference evidence="3" key="1">
    <citation type="submission" date="2024-03" db="EMBL/GenBank/DDBJ databases">
        <title>Chitinophaga horti sp. nov., isolated from garden soil.</title>
        <authorList>
            <person name="Lee D.S."/>
            <person name="Han D.M."/>
            <person name="Baek J.H."/>
            <person name="Choi D.G."/>
            <person name="Jeon J.H."/>
            <person name="Jeon C.O."/>
        </authorList>
    </citation>
    <scope>NUCLEOTIDE SEQUENCE [LARGE SCALE GENOMIC DNA]</scope>
    <source>
        <strain evidence="3">GPA1</strain>
    </source>
</reference>
<accession>A0ABZ2YU34</accession>
<sequence length="97" mass="10719">MKIAELIDDTTIFVDVRTPDEYQEGHIPGALNIPLPDIFNRKQEIRGLGEKPVIFYCRSGSRSGMAVSQLQKEGYKEIYNGGGIAALQSALLEKGNH</sequence>
<dbReference type="InterPro" id="IPR050229">
    <property type="entry name" value="GlpE_sulfurtransferase"/>
</dbReference>
<organism evidence="2 3">
    <name type="scientific">Chitinophaga pollutisoli</name>
    <dbReference type="NCBI Taxonomy" id="3133966"/>
    <lineage>
        <taxon>Bacteria</taxon>
        <taxon>Pseudomonadati</taxon>
        <taxon>Bacteroidota</taxon>
        <taxon>Chitinophagia</taxon>
        <taxon>Chitinophagales</taxon>
        <taxon>Chitinophagaceae</taxon>
        <taxon>Chitinophaga</taxon>
    </lineage>
</organism>
<dbReference type="RefSeq" id="WP_341837841.1">
    <property type="nucleotide sequence ID" value="NZ_CP149822.1"/>
</dbReference>
<dbReference type="PROSITE" id="PS00380">
    <property type="entry name" value="RHODANESE_1"/>
    <property type="match status" value="1"/>
</dbReference>
<evidence type="ECO:0000313" key="3">
    <source>
        <dbReference type="Proteomes" id="UP001485459"/>
    </source>
</evidence>